<keyword evidence="1" id="KW-0678">Repressor</keyword>
<dbReference type="InterPro" id="IPR014036">
    <property type="entry name" value="DeoR-like_C"/>
</dbReference>
<evidence type="ECO:0000313" key="5">
    <source>
        <dbReference type="EMBL" id="SMO70481.1"/>
    </source>
</evidence>
<proteinExistence type="predicted"/>
<keyword evidence="2" id="KW-0805">Transcription regulation</keyword>
<name>A0A521DH70_9RHOB</name>
<dbReference type="SMART" id="SM00420">
    <property type="entry name" value="HTH_DEOR"/>
    <property type="match status" value="1"/>
</dbReference>
<evidence type="ECO:0000259" key="4">
    <source>
        <dbReference type="PROSITE" id="PS51000"/>
    </source>
</evidence>
<dbReference type="Proteomes" id="UP000319014">
    <property type="component" value="Unassembled WGS sequence"/>
</dbReference>
<feature type="domain" description="HTH deoR-type" evidence="4">
    <location>
        <begin position="30"/>
        <end position="85"/>
    </location>
</feature>
<keyword evidence="3" id="KW-0804">Transcription</keyword>
<dbReference type="InterPro" id="IPR036390">
    <property type="entry name" value="WH_DNA-bd_sf"/>
</dbReference>
<dbReference type="SMART" id="SM01134">
    <property type="entry name" value="DeoRC"/>
    <property type="match status" value="1"/>
</dbReference>
<dbReference type="InterPro" id="IPR037171">
    <property type="entry name" value="NagB/RpiA_transferase-like"/>
</dbReference>
<dbReference type="SUPFAM" id="SSF46785">
    <property type="entry name" value="Winged helix' DNA-binding domain"/>
    <property type="match status" value="1"/>
</dbReference>
<reference evidence="5 6" key="1">
    <citation type="submission" date="2017-05" db="EMBL/GenBank/DDBJ databases">
        <authorList>
            <person name="Varghese N."/>
            <person name="Submissions S."/>
        </authorList>
    </citation>
    <scope>NUCLEOTIDE SEQUENCE [LARGE SCALE GENOMIC DNA]</scope>
    <source>
        <strain evidence="5 6">DSM 100094</strain>
    </source>
</reference>
<dbReference type="Pfam" id="PF00455">
    <property type="entry name" value="DeoRC"/>
    <property type="match status" value="1"/>
</dbReference>
<dbReference type="PROSITE" id="PS51000">
    <property type="entry name" value="HTH_DEOR_2"/>
    <property type="match status" value="1"/>
</dbReference>
<dbReference type="InterPro" id="IPR001034">
    <property type="entry name" value="DeoR_HTH"/>
</dbReference>
<dbReference type="InterPro" id="IPR050313">
    <property type="entry name" value="Carb_Metab_HTH_regulators"/>
</dbReference>
<accession>A0A521DH70</accession>
<dbReference type="PANTHER" id="PTHR30363:SF4">
    <property type="entry name" value="GLYCEROL-3-PHOSPHATE REGULON REPRESSOR"/>
    <property type="match status" value="1"/>
</dbReference>
<dbReference type="AlphaFoldDB" id="A0A521DH70"/>
<gene>
    <name evidence="5" type="ORF">SAMN06265221_1082</name>
</gene>
<evidence type="ECO:0000256" key="2">
    <source>
        <dbReference type="ARBA" id="ARBA00023015"/>
    </source>
</evidence>
<evidence type="ECO:0000256" key="3">
    <source>
        <dbReference type="ARBA" id="ARBA00023163"/>
    </source>
</evidence>
<evidence type="ECO:0000313" key="6">
    <source>
        <dbReference type="Proteomes" id="UP000319014"/>
    </source>
</evidence>
<dbReference type="PANTHER" id="PTHR30363">
    <property type="entry name" value="HTH-TYPE TRANSCRIPTIONAL REGULATOR SRLR-RELATED"/>
    <property type="match status" value="1"/>
</dbReference>
<keyword evidence="6" id="KW-1185">Reference proteome</keyword>
<organism evidence="5 6">
    <name type="scientific">Paracoccus laeviglucosivorans</name>
    <dbReference type="NCBI Taxonomy" id="1197861"/>
    <lineage>
        <taxon>Bacteria</taxon>
        <taxon>Pseudomonadati</taxon>
        <taxon>Pseudomonadota</taxon>
        <taxon>Alphaproteobacteria</taxon>
        <taxon>Rhodobacterales</taxon>
        <taxon>Paracoccaceae</taxon>
        <taxon>Paracoccus</taxon>
    </lineage>
</organism>
<dbReference type="EMBL" id="FXTK01000008">
    <property type="protein sequence ID" value="SMO70481.1"/>
    <property type="molecule type" value="Genomic_DNA"/>
</dbReference>
<dbReference type="Pfam" id="PF08220">
    <property type="entry name" value="HTH_DeoR"/>
    <property type="match status" value="1"/>
</dbReference>
<protein>
    <submittedName>
        <fullName evidence="5">Transcriptional regulator, DeoR family</fullName>
    </submittedName>
</protein>
<sequence length="285" mass="30969">MQSQQSQDLRTWTNDVDLRNVTKGQRRMALSIRQSEILDLARAEGRVLVDDLAQRFDVTLQTIRRDLGEMAEAGLLDRVHGGAVPRAGTVNLGYEARRRMNAEAKAAIGAACAAAIPDNCSLILNLGTTTEAVAQALIHHQNITVVTNNMNVANILLANPGCEIMVAGGALRRSDGGLVGELTTQFFEQFKVDYAVIGTSALDHDGDMLDFDLAEVRVSRAILRQSRSAFLVTDHSKLGRPAPARIASIAEVDTVFTDRPLPRDLAQRCAEWGTKLQICPTDNPA</sequence>
<dbReference type="GO" id="GO:0003700">
    <property type="term" value="F:DNA-binding transcription factor activity"/>
    <property type="evidence" value="ECO:0007669"/>
    <property type="project" value="InterPro"/>
</dbReference>
<dbReference type="SUPFAM" id="SSF100950">
    <property type="entry name" value="NagB/RpiA/CoA transferase-like"/>
    <property type="match status" value="1"/>
</dbReference>
<dbReference type="Gene3D" id="3.40.50.1360">
    <property type="match status" value="1"/>
</dbReference>
<evidence type="ECO:0000256" key="1">
    <source>
        <dbReference type="ARBA" id="ARBA00022491"/>
    </source>
</evidence>
<dbReference type="PRINTS" id="PR00037">
    <property type="entry name" value="HTHLACR"/>
</dbReference>